<feature type="domain" description="Signal transduction histidine kinase subgroup 2 dimerisation and phosphoacceptor" evidence="9">
    <location>
        <begin position="381"/>
        <end position="453"/>
    </location>
</feature>
<evidence type="ECO:0000313" key="10">
    <source>
        <dbReference type="EMBL" id="MEL1247139.1"/>
    </source>
</evidence>
<keyword evidence="8" id="KW-0812">Transmembrane</keyword>
<evidence type="ECO:0000259" key="9">
    <source>
        <dbReference type="Pfam" id="PF07568"/>
    </source>
</evidence>
<dbReference type="InterPro" id="IPR019734">
    <property type="entry name" value="TPR_rpt"/>
</dbReference>
<dbReference type="SUPFAM" id="SSF48452">
    <property type="entry name" value="TPR-like"/>
    <property type="match status" value="2"/>
</dbReference>
<evidence type="ECO:0000256" key="4">
    <source>
        <dbReference type="ARBA" id="ARBA00022679"/>
    </source>
</evidence>
<accession>A0ABU9I401</accession>
<organism evidence="10 11">
    <name type="scientific">Flavobacterium helocola</name>
    <dbReference type="NCBI Taxonomy" id="3139139"/>
    <lineage>
        <taxon>Bacteria</taxon>
        <taxon>Pseudomonadati</taxon>
        <taxon>Bacteroidota</taxon>
        <taxon>Flavobacteriia</taxon>
        <taxon>Flavobacteriales</taxon>
        <taxon>Flavobacteriaceae</taxon>
        <taxon>Flavobacterium</taxon>
    </lineage>
</organism>
<dbReference type="EC" id="2.7.13.3" evidence="2"/>
<dbReference type="Proteomes" id="UP001393056">
    <property type="component" value="Unassembled WGS sequence"/>
</dbReference>
<dbReference type="Gene3D" id="3.30.565.10">
    <property type="entry name" value="Histidine kinase-like ATPase, C-terminal domain"/>
    <property type="match status" value="1"/>
</dbReference>
<dbReference type="GO" id="GO:0004673">
    <property type="term" value="F:protein histidine kinase activity"/>
    <property type="evidence" value="ECO:0007669"/>
    <property type="project" value="UniProtKB-EC"/>
</dbReference>
<keyword evidence="6 10" id="KW-0418">Kinase</keyword>
<name>A0ABU9I401_9FLAO</name>
<evidence type="ECO:0000256" key="2">
    <source>
        <dbReference type="ARBA" id="ARBA00012438"/>
    </source>
</evidence>
<dbReference type="Gene3D" id="1.25.40.10">
    <property type="entry name" value="Tetratricopeptide repeat domain"/>
    <property type="match status" value="1"/>
</dbReference>
<sequence length="563" mass="66601">MKSYILFLLIIFQWSFAQHDAIYAIGEKLIDENKLDEAKIYFENNLKKATNNELKIKLFVGLAETYKLQLDYNASNKYYTEAYKIIKKTNNIQLEFLYHVKMAEFYRKRSLHIESVAQLEKATVILKKNKIKDLYLAKYYNRKAALFTEYFHIKDSTLLYAKKSLKLAKKLNDKDNIFYSLLEIAGVYEREKDYETSIKYLEEIIQFAKSNNLLQQEADAYISYIMALARSNQLEKALNVALYAANFSKKHKFYYNEIIFNENIQNLYFRLNNTEKAYEYLKYRSELTTKYNELKKEELVLNLETKYKSKEKDNILKINALKIINKDKELKSNKAKILIISGLFVITILITFLIAYFLRKSKKANQKLQFLSDQNEFLLSEANHRINNNLQLIIILINNQLEKSDNSENIEIKKILNKISSIATLHRHLYKSKDKKKIDIKNYLHDIYSNFSDLFKQNNIISNFEVASFKLKIDDTMYIGLIVTELYINSIKHAFHNQEHKQIDFNFKLENKQIIFNYQDNGELITNKPIPKPTLIHQLCRQLEVDCSISTTKGFQFTFTKSL</sequence>
<keyword evidence="8" id="KW-0472">Membrane</keyword>
<dbReference type="RefSeq" id="WP_341682020.1">
    <property type="nucleotide sequence ID" value="NZ_JBBYHT010000001.1"/>
</dbReference>
<feature type="transmembrane region" description="Helical" evidence="8">
    <location>
        <begin position="337"/>
        <end position="358"/>
    </location>
</feature>
<comment type="catalytic activity">
    <reaction evidence="1">
        <text>ATP + protein L-histidine = ADP + protein N-phospho-L-histidine.</text>
        <dbReference type="EC" id="2.7.13.3"/>
    </reaction>
</comment>
<dbReference type="InterPro" id="IPR011990">
    <property type="entry name" value="TPR-like_helical_dom_sf"/>
</dbReference>
<dbReference type="EMBL" id="JBBYHT010000001">
    <property type="protein sequence ID" value="MEL1247139.1"/>
    <property type="molecule type" value="Genomic_DNA"/>
</dbReference>
<dbReference type="PANTHER" id="PTHR41523">
    <property type="entry name" value="TWO-COMPONENT SYSTEM SENSOR PROTEIN"/>
    <property type="match status" value="1"/>
</dbReference>
<dbReference type="PANTHER" id="PTHR41523:SF8">
    <property type="entry name" value="ETHYLENE RESPONSE SENSOR PROTEIN"/>
    <property type="match status" value="1"/>
</dbReference>
<dbReference type="SMART" id="SM00028">
    <property type="entry name" value="TPR"/>
    <property type="match status" value="4"/>
</dbReference>
<evidence type="ECO:0000313" key="11">
    <source>
        <dbReference type="Proteomes" id="UP001393056"/>
    </source>
</evidence>
<keyword evidence="3" id="KW-0597">Phosphoprotein</keyword>
<evidence type="ECO:0000256" key="5">
    <source>
        <dbReference type="ARBA" id="ARBA00022741"/>
    </source>
</evidence>
<evidence type="ECO:0000256" key="6">
    <source>
        <dbReference type="ARBA" id="ARBA00022777"/>
    </source>
</evidence>
<dbReference type="InterPro" id="IPR011495">
    <property type="entry name" value="Sig_transdc_His_kin_sub2_dim/P"/>
</dbReference>
<dbReference type="Pfam" id="PF07568">
    <property type="entry name" value="HisKA_2"/>
    <property type="match status" value="1"/>
</dbReference>
<keyword evidence="11" id="KW-1185">Reference proteome</keyword>
<keyword evidence="8" id="KW-1133">Transmembrane helix</keyword>
<protein>
    <recommendedName>
        <fullName evidence="2">histidine kinase</fullName>
        <ecNumber evidence="2">2.7.13.3</ecNumber>
    </recommendedName>
</protein>
<keyword evidence="4 10" id="KW-0808">Transferase</keyword>
<keyword evidence="7" id="KW-0067">ATP-binding</keyword>
<evidence type="ECO:0000256" key="1">
    <source>
        <dbReference type="ARBA" id="ARBA00000085"/>
    </source>
</evidence>
<evidence type="ECO:0000256" key="7">
    <source>
        <dbReference type="ARBA" id="ARBA00022840"/>
    </source>
</evidence>
<reference evidence="10 11" key="1">
    <citation type="submission" date="2024-04" db="EMBL/GenBank/DDBJ databases">
        <title>Flavobacterium sp. DGU41 16S ribosomal RNA gene Genome sequencing and assembly.</title>
        <authorList>
            <person name="Park S."/>
        </authorList>
    </citation>
    <scope>NUCLEOTIDE SEQUENCE [LARGE SCALE GENOMIC DNA]</scope>
    <source>
        <strain evidence="10 11">DGU41</strain>
    </source>
</reference>
<proteinExistence type="predicted"/>
<comment type="caution">
    <text evidence="10">The sequence shown here is derived from an EMBL/GenBank/DDBJ whole genome shotgun (WGS) entry which is preliminary data.</text>
</comment>
<dbReference type="SUPFAM" id="SSF55874">
    <property type="entry name" value="ATPase domain of HSP90 chaperone/DNA topoisomerase II/histidine kinase"/>
    <property type="match status" value="1"/>
</dbReference>
<gene>
    <name evidence="10" type="ORF">AAEO58_03705</name>
</gene>
<evidence type="ECO:0000256" key="8">
    <source>
        <dbReference type="SAM" id="Phobius"/>
    </source>
</evidence>
<evidence type="ECO:0000256" key="3">
    <source>
        <dbReference type="ARBA" id="ARBA00022553"/>
    </source>
</evidence>
<keyword evidence="5" id="KW-0547">Nucleotide-binding</keyword>
<dbReference type="InterPro" id="IPR036890">
    <property type="entry name" value="HATPase_C_sf"/>
</dbReference>